<feature type="compositionally biased region" description="Pro residues" evidence="5">
    <location>
        <begin position="170"/>
        <end position="185"/>
    </location>
</feature>
<evidence type="ECO:0000256" key="5">
    <source>
        <dbReference type="SAM" id="MobiDB-lite"/>
    </source>
</evidence>
<feature type="compositionally biased region" description="Low complexity" evidence="5">
    <location>
        <begin position="206"/>
        <end position="237"/>
    </location>
</feature>
<gene>
    <name evidence="8" type="ORF">GGQ71_002127</name>
</gene>
<dbReference type="InterPro" id="IPR006665">
    <property type="entry name" value="OmpA-like"/>
</dbReference>
<feature type="compositionally biased region" description="Low complexity" evidence="5">
    <location>
        <begin position="335"/>
        <end position="381"/>
    </location>
</feature>
<feature type="compositionally biased region" description="Gly residues" evidence="5">
    <location>
        <begin position="432"/>
        <end position="453"/>
    </location>
</feature>
<organism evidence="8 9">
    <name type="scientific">Allorhizobium taibaishanense</name>
    <dbReference type="NCBI Taxonomy" id="887144"/>
    <lineage>
        <taxon>Bacteria</taxon>
        <taxon>Pseudomonadati</taxon>
        <taxon>Pseudomonadota</taxon>
        <taxon>Alphaproteobacteria</taxon>
        <taxon>Hyphomicrobiales</taxon>
        <taxon>Rhizobiaceae</taxon>
        <taxon>Rhizobium/Agrobacterium group</taxon>
        <taxon>Allorhizobium</taxon>
    </lineage>
</organism>
<feature type="compositionally biased region" description="Basic and acidic residues" evidence="5">
    <location>
        <begin position="140"/>
        <end position="164"/>
    </location>
</feature>
<dbReference type="InterPro" id="IPR006664">
    <property type="entry name" value="OMP_bac"/>
</dbReference>
<evidence type="ECO:0000259" key="7">
    <source>
        <dbReference type="PROSITE" id="PS51123"/>
    </source>
</evidence>
<dbReference type="EMBL" id="JACIED010000002">
    <property type="protein sequence ID" value="MBB4007864.1"/>
    <property type="molecule type" value="Genomic_DNA"/>
</dbReference>
<feature type="compositionally biased region" description="Basic and acidic residues" evidence="5">
    <location>
        <begin position="95"/>
        <end position="117"/>
    </location>
</feature>
<evidence type="ECO:0000256" key="6">
    <source>
        <dbReference type="SAM" id="SignalP"/>
    </source>
</evidence>
<feature type="compositionally biased region" description="Low complexity" evidence="5">
    <location>
        <begin position="293"/>
        <end position="315"/>
    </location>
</feature>
<feature type="compositionally biased region" description="Pro residues" evidence="5">
    <location>
        <begin position="382"/>
        <end position="406"/>
    </location>
</feature>
<dbReference type="InterPro" id="IPR050330">
    <property type="entry name" value="Bact_OuterMem_StrucFunc"/>
</dbReference>
<comment type="caution">
    <text evidence="8">The sequence shown here is derived from an EMBL/GenBank/DDBJ whole genome shotgun (WGS) entry which is preliminary data.</text>
</comment>
<accession>A0A7W6MU83</accession>
<dbReference type="CDD" id="cd07185">
    <property type="entry name" value="OmpA_C-like"/>
    <property type="match status" value="1"/>
</dbReference>
<evidence type="ECO:0000313" key="9">
    <source>
        <dbReference type="Proteomes" id="UP000544107"/>
    </source>
</evidence>
<protein>
    <submittedName>
        <fullName evidence="8">Outer membrane protein OmpA-like peptidoglycan-associated protein</fullName>
    </submittedName>
</protein>
<keyword evidence="3" id="KW-0998">Cell outer membrane</keyword>
<feature type="domain" description="OmpA-like" evidence="7">
    <location>
        <begin position="754"/>
        <end position="879"/>
    </location>
</feature>
<dbReference type="PANTHER" id="PTHR30329">
    <property type="entry name" value="STATOR ELEMENT OF FLAGELLAR MOTOR COMPLEX"/>
    <property type="match status" value="1"/>
</dbReference>
<dbReference type="InterPro" id="IPR036737">
    <property type="entry name" value="OmpA-like_sf"/>
</dbReference>
<dbReference type="GO" id="GO:0009279">
    <property type="term" value="C:cell outer membrane"/>
    <property type="evidence" value="ECO:0007669"/>
    <property type="project" value="UniProtKB-SubCell"/>
</dbReference>
<feature type="compositionally biased region" description="Pro residues" evidence="5">
    <location>
        <begin position="316"/>
        <end position="325"/>
    </location>
</feature>
<reference evidence="8 9" key="1">
    <citation type="submission" date="2020-08" db="EMBL/GenBank/DDBJ databases">
        <title>Genomic Encyclopedia of Type Strains, Phase IV (KMG-IV): sequencing the most valuable type-strain genomes for metagenomic binning, comparative biology and taxonomic classification.</title>
        <authorList>
            <person name="Goeker M."/>
        </authorList>
    </citation>
    <scope>NUCLEOTIDE SEQUENCE [LARGE SCALE GENOMIC DNA]</scope>
    <source>
        <strain evidence="8 9">DSM 100021</strain>
    </source>
</reference>
<comment type="subcellular location">
    <subcellularLocation>
        <location evidence="1">Cell outer membrane</location>
    </subcellularLocation>
</comment>
<keyword evidence="2 4" id="KW-0472">Membrane</keyword>
<feature type="compositionally biased region" description="Low complexity" evidence="5">
    <location>
        <begin position="267"/>
        <end position="285"/>
    </location>
</feature>
<sequence length="882" mass="95189">MAGPFRTTASLLVALANLAAAPSFAATNTVGSAAEVQDLAGRTRAMAAGTALDIHGTVELAQAEPPQEELPKQKKKDHQQEEGQPGEARPPQGEKPQHENKRPEPPAEARSPAREEAPAQPARPKPPAAMEAPVEPPQPPKHEKAPEQPPREPAQKEPAQKEPMTEPQKAPQPPKMAEPPAAPAPKPKKQDAEPPMQPAGEPKAVPPAAGTRPAAPAQVEPQAQPPKGAAPKGNPAAMPEGQAQPGEQLNQRPAGKKPGTPPPAEAPAPQGQPVQGQAPQGQAPQGQPPKGQPPKNQAPQNQAPPGQPPEAQKPQAPKPGEPPRAPDGKSVPEQTPGAPATPAPTGKAPVSEPALPGQAAPAPIPGQVPGQPAPAQTAPGQGKPPAPGTPPAPHADAPVPPPPPGPGNAEAGKPRPPLLPPMNANQSREQGGLPGQGGQGGQGGQPGKGGQPGQPGQPGRPGMPGDAAVNQDLRPQLSPQDQQPLTPKELQRLKALADRPDQTNDTIILPIDRGAPVLDSDKDNNWRRGMNEDQLRRLRQQAYGQDNYVMPQSDAEAQREYYANRPRRDERIESIDHYEGRKLRDEPQFIYPSDVRVERSFDDDREVMDYGGQIVIRSDDNRRFAEYGRPPVYEQVDHQRVRITVFKENGDRIVSLRNRYGQLIQRSRIDARGNEYVLFYSPDLYDANDDQPVVYRDPGAELPPMRLRVPLNDYIIDVGSQPDRDYYRFIEQPPVEPVERVYTIDEVRNSARIRDKMRRIDLDTITFATASADISMNQAGTLKRVADAITRVLKDDPGETFLIEGHTDAVGSAESNLVLSDRRAESVANVLTQVYGIPPENMVTQGYGEQFLKVMTYGPEQQNRRVTIRRVTPLVRPVQANR</sequence>
<feature type="signal peptide" evidence="6">
    <location>
        <begin position="1"/>
        <end position="25"/>
    </location>
</feature>
<dbReference type="PANTHER" id="PTHR30329:SF21">
    <property type="entry name" value="LIPOPROTEIN YIAD-RELATED"/>
    <property type="match status" value="1"/>
</dbReference>
<evidence type="ECO:0000256" key="4">
    <source>
        <dbReference type="PROSITE-ProRule" id="PRU00473"/>
    </source>
</evidence>
<dbReference type="PROSITE" id="PS51123">
    <property type="entry name" value="OMPA_2"/>
    <property type="match status" value="1"/>
</dbReference>
<dbReference type="SUPFAM" id="SSF103088">
    <property type="entry name" value="OmpA-like"/>
    <property type="match status" value="1"/>
</dbReference>
<proteinExistence type="predicted"/>
<evidence type="ECO:0000256" key="1">
    <source>
        <dbReference type="ARBA" id="ARBA00004442"/>
    </source>
</evidence>
<evidence type="ECO:0000313" key="8">
    <source>
        <dbReference type="EMBL" id="MBB4007864.1"/>
    </source>
</evidence>
<feature type="region of interest" description="Disordered" evidence="5">
    <location>
        <begin position="56"/>
        <end position="486"/>
    </location>
</feature>
<evidence type="ECO:0000256" key="2">
    <source>
        <dbReference type="ARBA" id="ARBA00023136"/>
    </source>
</evidence>
<dbReference type="Pfam" id="PF00691">
    <property type="entry name" value="OmpA"/>
    <property type="match status" value="1"/>
</dbReference>
<dbReference type="Proteomes" id="UP000544107">
    <property type="component" value="Unassembled WGS sequence"/>
</dbReference>
<evidence type="ECO:0000256" key="3">
    <source>
        <dbReference type="ARBA" id="ARBA00023237"/>
    </source>
</evidence>
<keyword evidence="6" id="KW-0732">Signal</keyword>
<name>A0A7W6MU83_9HYPH</name>
<dbReference type="Gene3D" id="3.30.1330.60">
    <property type="entry name" value="OmpA-like domain"/>
    <property type="match status" value="1"/>
</dbReference>
<dbReference type="AlphaFoldDB" id="A0A7W6MU83"/>
<dbReference type="PRINTS" id="PR01021">
    <property type="entry name" value="OMPADOMAIN"/>
</dbReference>
<feature type="chain" id="PRO_5030995271" evidence="6">
    <location>
        <begin position="26"/>
        <end position="882"/>
    </location>
</feature>
<dbReference type="RefSeq" id="WP_184412768.1">
    <property type="nucleotide sequence ID" value="NZ_JACIED010000002.1"/>
</dbReference>